<protein>
    <submittedName>
        <fullName evidence="4">Alpha/beta-hydrolase</fullName>
    </submittedName>
</protein>
<dbReference type="STRING" id="149040.A0A194XJ82"/>
<dbReference type="GO" id="GO:0003990">
    <property type="term" value="F:acetylcholinesterase activity"/>
    <property type="evidence" value="ECO:0007669"/>
    <property type="project" value="TreeGrafter"/>
</dbReference>
<dbReference type="RefSeq" id="XP_018074539.1">
    <property type="nucleotide sequence ID" value="XM_018221922.1"/>
</dbReference>
<dbReference type="PANTHER" id="PTHR43918:SF4">
    <property type="entry name" value="CARBOXYLIC ESTER HYDROLASE"/>
    <property type="match status" value="1"/>
</dbReference>
<dbReference type="PANTHER" id="PTHR43918">
    <property type="entry name" value="ACETYLCHOLINESTERASE"/>
    <property type="match status" value="1"/>
</dbReference>
<dbReference type="SUPFAM" id="SSF53474">
    <property type="entry name" value="alpha/beta-Hydrolases"/>
    <property type="match status" value="1"/>
</dbReference>
<evidence type="ECO:0000259" key="3">
    <source>
        <dbReference type="Pfam" id="PF00135"/>
    </source>
</evidence>
<sequence>MLVCQSSPMITKVVNRESRPCPLYRIVEKWASRGSLVIEVMLPPVGDLRFAPPEPFESKFNGTTSATINCIQFWSQFIESASSSEDWSALGPLSSSAKLRTLSLYLNVWVPPNASPSSKLPVKVWIYGGADDAGGVSNPLYDGCRLASGGDSVVVSVNYRFGPSCPWCSDIPDTAAALEALAPRIMLNSVCAWKRGLFAELYGCREGGIEDDDELLDGDGGDGKSFH</sequence>
<evidence type="ECO:0000256" key="2">
    <source>
        <dbReference type="ARBA" id="ARBA00022801"/>
    </source>
</evidence>
<organism evidence="4 5">
    <name type="scientific">Mollisia scopiformis</name>
    <name type="common">Conifer needle endophyte fungus</name>
    <name type="synonym">Phialocephala scopiformis</name>
    <dbReference type="NCBI Taxonomy" id="149040"/>
    <lineage>
        <taxon>Eukaryota</taxon>
        <taxon>Fungi</taxon>
        <taxon>Dikarya</taxon>
        <taxon>Ascomycota</taxon>
        <taxon>Pezizomycotina</taxon>
        <taxon>Leotiomycetes</taxon>
        <taxon>Helotiales</taxon>
        <taxon>Mollisiaceae</taxon>
        <taxon>Mollisia</taxon>
    </lineage>
</organism>
<evidence type="ECO:0000313" key="4">
    <source>
        <dbReference type="EMBL" id="KUJ20184.1"/>
    </source>
</evidence>
<keyword evidence="2 4" id="KW-0378">Hydrolase</keyword>
<accession>A0A194XJ82</accession>
<comment type="similarity">
    <text evidence="1">Belongs to the type-B carboxylesterase/lipase family.</text>
</comment>
<reference evidence="4 5" key="1">
    <citation type="submission" date="2015-10" db="EMBL/GenBank/DDBJ databases">
        <title>Full genome of DAOMC 229536 Phialocephala scopiformis, a fungal endophyte of spruce producing the potent anti-insectan compound rugulosin.</title>
        <authorList>
            <consortium name="DOE Joint Genome Institute"/>
            <person name="Walker A.K."/>
            <person name="Frasz S.L."/>
            <person name="Seifert K.A."/>
            <person name="Miller J.D."/>
            <person name="Mondo S.J."/>
            <person name="Labutti K."/>
            <person name="Lipzen A."/>
            <person name="Dockter R."/>
            <person name="Kennedy M."/>
            <person name="Grigoriev I.V."/>
            <person name="Spatafora J.W."/>
        </authorList>
    </citation>
    <scope>NUCLEOTIDE SEQUENCE [LARGE SCALE GENOMIC DNA]</scope>
    <source>
        <strain evidence="4 5">CBS 120377</strain>
    </source>
</reference>
<evidence type="ECO:0000256" key="1">
    <source>
        <dbReference type="ARBA" id="ARBA00005964"/>
    </source>
</evidence>
<dbReference type="GO" id="GO:0019695">
    <property type="term" value="P:choline metabolic process"/>
    <property type="evidence" value="ECO:0007669"/>
    <property type="project" value="TreeGrafter"/>
</dbReference>
<proteinExistence type="inferred from homology"/>
<keyword evidence="5" id="KW-1185">Reference proteome</keyword>
<dbReference type="GO" id="GO:0005886">
    <property type="term" value="C:plasma membrane"/>
    <property type="evidence" value="ECO:0007669"/>
    <property type="project" value="TreeGrafter"/>
</dbReference>
<feature type="domain" description="Carboxylesterase type B" evidence="3">
    <location>
        <begin position="43"/>
        <end position="163"/>
    </location>
</feature>
<dbReference type="GO" id="GO:0006581">
    <property type="term" value="P:acetylcholine catabolic process"/>
    <property type="evidence" value="ECO:0007669"/>
    <property type="project" value="TreeGrafter"/>
</dbReference>
<dbReference type="KEGG" id="psco:LY89DRAFT_773049"/>
<dbReference type="InterPro" id="IPR050654">
    <property type="entry name" value="AChE-related_enzymes"/>
</dbReference>
<dbReference type="InParanoid" id="A0A194XJ82"/>
<evidence type="ECO:0000313" key="5">
    <source>
        <dbReference type="Proteomes" id="UP000070700"/>
    </source>
</evidence>
<dbReference type="Proteomes" id="UP000070700">
    <property type="component" value="Unassembled WGS sequence"/>
</dbReference>
<dbReference type="InterPro" id="IPR029058">
    <property type="entry name" value="AB_hydrolase_fold"/>
</dbReference>
<dbReference type="Gene3D" id="3.40.50.1820">
    <property type="entry name" value="alpha/beta hydrolase"/>
    <property type="match status" value="1"/>
</dbReference>
<name>A0A194XJ82_MOLSC</name>
<gene>
    <name evidence="4" type="ORF">LY89DRAFT_773049</name>
</gene>
<dbReference type="InterPro" id="IPR002018">
    <property type="entry name" value="CarbesteraseB"/>
</dbReference>
<dbReference type="OrthoDB" id="408631at2759"/>
<dbReference type="GeneID" id="28831648"/>
<dbReference type="Pfam" id="PF00135">
    <property type="entry name" value="COesterase"/>
    <property type="match status" value="1"/>
</dbReference>
<dbReference type="AlphaFoldDB" id="A0A194XJ82"/>
<dbReference type="EMBL" id="KQ947410">
    <property type="protein sequence ID" value="KUJ20184.1"/>
    <property type="molecule type" value="Genomic_DNA"/>
</dbReference>